<feature type="binding site" evidence="8">
    <location>
        <position position="97"/>
    </location>
    <ligand>
        <name>Mg(2+)</name>
        <dbReference type="ChEBI" id="CHEBI:18420"/>
    </ligand>
</feature>
<dbReference type="Proteomes" id="UP000625682">
    <property type="component" value="Unassembled WGS sequence"/>
</dbReference>
<dbReference type="Gene3D" id="3.40.50.1010">
    <property type="entry name" value="5'-nuclease"/>
    <property type="match status" value="1"/>
</dbReference>
<reference evidence="10" key="2">
    <citation type="submission" date="2020-09" db="EMBL/GenBank/DDBJ databases">
        <authorList>
            <person name="Sun Q."/>
            <person name="Zhou Y."/>
        </authorList>
    </citation>
    <scope>NUCLEOTIDE SEQUENCE</scope>
    <source>
        <strain evidence="10">CGMCC 4.7272</strain>
    </source>
</reference>
<comment type="cofactor">
    <cofactor evidence="1 8">
        <name>Mg(2+)</name>
        <dbReference type="ChEBI" id="CHEBI:18420"/>
    </cofactor>
</comment>
<name>A0A917NKZ5_9ACTN</name>
<dbReference type="InterPro" id="IPR022907">
    <property type="entry name" value="VapC_family"/>
</dbReference>
<proteinExistence type="inferred from homology"/>
<protein>
    <recommendedName>
        <fullName evidence="8">Ribonuclease VapC</fullName>
        <shortName evidence="8">RNase VapC</shortName>
        <ecNumber evidence="8">3.1.-.-</ecNumber>
    </recommendedName>
    <alternativeName>
        <fullName evidence="8">Toxin VapC</fullName>
    </alternativeName>
</protein>
<dbReference type="RefSeq" id="WP_189145230.1">
    <property type="nucleotide sequence ID" value="NZ_BAABER010000004.1"/>
</dbReference>
<dbReference type="SUPFAM" id="SSF88723">
    <property type="entry name" value="PIN domain-like"/>
    <property type="match status" value="1"/>
</dbReference>
<feature type="domain" description="PIN" evidence="9">
    <location>
        <begin position="4"/>
        <end position="122"/>
    </location>
</feature>
<evidence type="ECO:0000256" key="3">
    <source>
        <dbReference type="ARBA" id="ARBA00022722"/>
    </source>
</evidence>
<keyword evidence="4 8" id="KW-0479">Metal-binding</keyword>
<evidence type="ECO:0000256" key="6">
    <source>
        <dbReference type="ARBA" id="ARBA00022842"/>
    </source>
</evidence>
<evidence type="ECO:0000259" key="9">
    <source>
        <dbReference type="Pfam" id="PF01850"/>
    </source>
</evidence>
<dbReference type="PANTHER" id="PTHR33653">
    <property type="entry name" value="RIBONUCLEASE VAPC2"/>
    <property type="match status" value="1"/>
</dbReference>
<evidence type="ECO:0000256" key="4">
    <source>
        <dbReference type="ARBA" id="ARBA00022723"/>
    </source>
</evidence>
<keyword evidence="6 8" id="KW-0460">Magnesium</keyword>
<evidence type="ECO:0000256" key="8">
    <source>
        <dbReference type="HAMAP-Rule" id="MF_00265"/>
    </source>
</evidence>
<sequence>MTRYLLDSSALWRIMRDGSLAGAWREVAADGDIRSCYPQRAEFLTSARNLDQYEQFRVLFEEIYEDVAIPKSASHWIGRVQLRAAEKGAHRALSAVDLQICATAAHHGLVVLHDDADFVTVEGLAGELRQRNVRQGPL</sequence>
<reference evidence="10" key="1">
    <citation type="journal article" date="2014" name="Int. J. Syst. Evol. Microbiol.">
        <title>Complete genome sequence of Corynebacterium casei LMG S-19264T (=DSM 44701T), isolated from a smear-ripened cheese.</title>
        <authorList>
            <consortium name="US DOE Joint Genome Institute (JGI-PGF)"/>
            <person name="Walter F."/>
            <person name="Albersmeier A."/>
            <person name="Kalinowski J."/>
            <person name="Ruckert C."/>
        </authorList>
    </citation>
    <scope>NUCLEOTIDE SEQUENCE</scope>
    <source>
        <strain evidence="10">CGMCC 4.7272</strain>
    </source>
</reference>
<dbReference type="GO" id="GO:0016787">
    <property type="term" value="F:hydrolase activity"/>
    <property type="evidence" value="ECO:0007669"/>
    <property type="project" value="UniProtKB-KW"/>
</dbReference>
<keyword evidence="2 8" id="KW-1277">Toxin-antitoxin system</keyword>
<keyword evidence="5 8" id="KW-0378">Hydrolase</keyword>
<accession>A0A917NKZ5</accession>
<dbReference type="GO" id="GO:0000287">
    <property type="term" value="F:magnesium ion binding"/>
    <property type="evidence" value="ECO:0007669"/>
    <property type="project" value="UniProtKB-UniRule"/>
</dbReference>
<dbReference type="Pfam" id="PF01850">
    <property type="entry name" value="PIN"/>
    <property type="match status" value="1"/>
</dbReference>
<keyword evidence="11" id="KW-1185">Reference proteome</keyword>
<dbReference type="InterPro" id="IPR002716">
    <property type="entry name" value="PIN_dom"/>
</dbReference>
<keyword evidence="3 8" id="KW-0540">Nuclease</keyword>
<comment type="function">
    <text evidence="8">Toxic component of a toxin-antitoxin (TA) system. An RNase.</text>
</comment>
<evidence type="ECO:0000256" key="7">
    <source>
        <dbReference type="ARBA" id="ARBA00038093"/>
    </source>
</evidence>
<dbReference type="HAMAP" id="MF_00265">
    <property type="entry name" value="VapC_Nob1"/>
    <property type="match status" value="1"/>
</dbReference>
<evidence type="ECO:0000256" key="2">
    <source>
        <dbReference type="ARBA" id="ARBA00022649"/>
    </source>
</evidence>
<dbReference type="GO" id="GO:0090729">
    <property type="term" value="F:toxin activity"/>
    <property type="evidence" value="ECO:0007669"/>
    <property type="project" value="UniProtKB-KW"/>
</dbReference>
<comment type="caution">
    <text evidence="10">The sequence shown here is derived from an EMBL/GenBank/DDBJ whole genome shotgun (WGS) entry which is preliminary data.</text>
</comment>
<evidence type="ECO:0000256" key="5">
    <source>
        <dbReference type="ARBA" id="ARBA00022801"/>
    </source>
</evidence>
<dbReference type="PANTHER" id="PTHR33653:SF1">
    <property type="entry name" value="RIBONUCLEASE VAPC2"/>
    <property type="match status" value="1"/>
</dbReference>
<organism evidence="10 11">
    <name type="scientific">Streptomyces lacrimifluminis</name>
    <dbReference type="NCBI Taxonomy" id="1500077"/>
    <lineage>
        <taxon>Bacteria</taxon>
        <taxon>Bacillati</taxon>
        <taxon>Actinomycetota</taxon>
        <taxon>Actinomycetes</taxon>
        <taxon>Kitasatosporales</taxon>
        <taxon>Streptomycetaceae</taxon>
        <taxon>Streptomyces</taxon>
    </lineage>
</organism>
<dbReference type="AlphaFoldDB" id="A0A917NKZ5"/>
<feature type="binding site" evidence="8">
    <location>
        <position position="7"/>
    </location>
    <ligand>
        <name>Mg(2+)</name>
        <dbReference type="ChEBI" id="CHEBI:18420"/>
    </ligand>
</feature>
<evidence type="ECO:0000256" key="1">
    <source>
        <dbReference type="ARBA" id="ARBA00001946"/>
    </source>
</evidence>
<gene>
    <name evidence="10" type="primary">vapC6</name>
    <name evidence="8" type="synonym">vapC</name>
    <name evidence="10" type="ORF">GCM10012282_01520</name>
</gene>
<dbReference type="EMBL" id="BMMU01000001">
    <property type="protein sequence ID" value="GGJ08548.1"/>
    <property type="molecule type" value="Genomic_DNA"/>
</dbReference>
<dbReference type="InterPro" id="IPR029060">
    <property type="entry name" value="PIN-like_dom_sf"/>
</dbReference>
<comment type="similarity">
    <text evidence="7 8">Belongs to the PINc/VapC protein family.</text>
</comment>
<keyword evidence="8" id="KW-0800">Toxin</keyword>
<evidence type="ECO:0000313" key="11">
    <source>
        <dbReference type="Proteomes" id="UP000625682"/>
    </source>
</evidence>
<dbReference type="GO" id="GO:0004540">
    <property type="term" value="F:RNA nuclease activity"/>
    <property type="evidence" value="ECO:0007669"/>
    <property type="project" value="InterPro"/>
</dbReference>
<dbReference type="EC" id="3.1.-.-" evidence="8"/>
<evidence type="ECO:0000313" key="10">
    <source>
        <dbReference type="EMBL" id="GGJ08548.1"/>
    </source>
</evidence>
<dbReference type="InterPro" id="IPR050556">
    <property type="entry name" value="Type_II_TA_system_RNase"/>
</dbReference>